<keyword evidence="8" id="KW-0325">Glycoprotein</keyword>
<protein>
    <submittedName>
        <fullName evidence="10">Uncharacterized protein</fullName>
    </submittedName>
</protein>
<evidence type="ECO:0000313" key="10">
    <source>
        <dbReference type="EMBL" id="CAD7701851.1"/>
    </source>
</evidence>
<comment type="subcellular location">
    <subcellularLocation>
        <location evidence="1">Golgi apparatus membrane</location>
        <topology evidence="1">Single-pass type II membrane protein</topology>
    </subcellularLocation>
</comment>
<feature type="region of interest" description="Disordered" evidence="9">
    <location>
        <begin position="1"/>
        <end position="35"/>
    </location>
</feature>
<keyword evidence="5" id="KW-1133">Transmembrane helix</keyword>
<dbReference type="OrthoDB" id="2013091at2759"/>
<dbReference type="GO" id="GO:0016051">
    <property type="term" value="P:carbohydrate biosynthetic process"/>
    <property type="evidence" value="ECO:0007669"/>
    <property type="project" value="InterPro"/>
</dbReference>
<evidence type="ECO:0000256" key="9">
    <source>
        <dbReference type="SAM" id="MobiDB-lite"/>
    </source>
</evidence>
<evidence type="ECO:0000256" key="4">
    <source>
        <dbReference type="ARBA" id="ARBA00022692"/>
    </source>
</evidence>
<evidence type="ECO:0000256" key="8">
    <source>
        <dbReference type="ARBA" id="ARBA00023180"/>
    </source>
</evidence>
<reference evidence="10" key="1">
    <citation type="submission" date="2020-12" db="EMBL/GenBank/DDBJ databases">
        <authorList>
            <person name="Iha C."/>
        </authorList>
    </citation>
    <scope>NUCLEOTIDE SEQUENCE</scope>
</reference>
<dbReference type="PANTHER" id="PTHR12137:SF54">
    <property type="entry name" value="CARBOHYDRATE SULFOTRANSFERASE"/>
    <property type="match status" value="1"/>
</dbReference>
<comment type="caution">
    <text evidence="10">The sequence shown here is derived from an EMBL/GenBank/DDBJ whole genome shotgun (WGS) entry which is preliminary data.</text>
</comment>
<evidence type="ECO:0000256" key="5">
    <source>
        <dbReference type="ARBA" id="ARBA00022989"/>
    </source>
</evidence>
<dbReference type="Pfam" id="PF03567">
    <property type="entry name" value="Sulfotransfer_2"/>
    <property type="match status" value="1"/>
</dbReference>
<dbReference type="PANTHER" id="PTHR12137">
    <property type="entry name" value="CARBOHYDRATE SULFOTRANSFERASE"/>
    <property type="match status" value="1"/>
</dbReference>
<dbReference type="GO" id="GO:0000139">
    <property type="term" value="C:Golgi membrane"/>
    <property type="evidence" value="ECO:0007669"/>
    <property type="project" value="UniProtKB-SubCell"/>
</dbReference>
<dbReference type="EMBL" id="CAJHUC010001645">
    <property type="protein sequence ID" value="CAD7701851.1"/>
    <property type="molecule type" value="Genomic_DNA"/>
</dbReference>
<keyword evidence="4" id="KW-0812">Transmembrane</keyword>
<evidence type="ECO:0000256" key="7">
    <source>
        <dbReference type="ARBA" id="ARBA00023136"/>
    </source>
</evidence>
<evidence type="ECO:0000256" key="2">
    <source>
        <dbReference type="ARBA" id="ARBA00006339"/>
    </source>
</evidence>
<keyword evidence="6" id="KW-0333">Golgi apparatus</keyword>
<evidence type="ECO:0000313" key="11">
    <source>
        <dbReference type="Proteomes" id="UP000708148"/>
    </source>
</evidence>
<dbReference type="AlphaFoldDB" id="A0A8S1J2S9"/>
<gene>
    <name evidence="10" type="ORF">OSTQU699_LOCUS7208</name>
</gene>
<dbReference type="GO" id="GO:0008146">
    <property type="term" value="F:sulfotransferase activity"/>
    <property type="evidence" value="ECO:0007669"/>
    <property type="project" value="InterPro"/>
</dbReference>
<keyword evidence="3" id="KW-0808">Transferase</keyword>
<proteinExistence type="inferred from homology"/>
<evidence type="ECO:0000256" key="6">
    <source>
        <dbReference type="ARBA" id="ARBA00023034"/>
    </source>
</evidence>
<keyword evidence="7" id="KW-0472">Membrane</keyword>
<dbReference type="InterPro" id="IPR005331">
    <property type="entry name" value="Sulfotransferase"/>
</dbReference>
<accession>A0A8S1J2S9</accession>
<keyword evidence="11" id="KW-1185">Reference proteome</keyword>
<evidence type="ECO:0000256" key="1">
    <source>
        <dbReference type="ARBA" id="ARBA00004323"/>
    </source>
</evidence>
<name>A0A8S1J2S9_9CHLO</name>
<dbReference type="Proteomes" id="UP000708148">
    <property type="component" value="Unassembled WGS sequence"/>
</dbReference>
<dbReference type="InterPro" id="IPR018011">
    <property type="entry name" value="Carb_sulfotrans_8-10"/>
</dbReference>
<feature type="compositionally biased region" description="Polar residues" evidence="9">
    <location>
        <begin position="24"/>
        <end position="35"/>
    </location>
</feature>
<sequence length="510" mass="57761">MNRGPPDPSQGVFDKGNNLPGFGSEQSNTPSGSDDSASSFYIYPNTVFGNSEKYFWKPVAEINAKSACFVDVLESHRNRVRDPQEASLFVVPLYRIEHIVDAGNASHLAAVIANLRDNLPNTRQYIDFGGASHVFVYLKSVSKGFMKQMMDQLYVDLYSFWAAPEPVEYWDNWRCPHRHLQISLETETGCKTIKDPSTREPSGQSAELQRALAGESSRHHQGVDAMVDDLAQRSRGRGIWECRGTSSTLTDTAAILAGTGRGKFVSYTFIDEGHQTLTCFMPKCASTVMKMMQKRQTGLDTWKDTAKGTRWQGLVHFPHDAAVGELRAVVDNPGWVKVAVVRDPVIRCLSGYLQKIVQLKNYGFIRWKAKRDATFEEFVDVLYSYPSIRRGNDHFLEQSAMCGHRAIHYNYIAHVETLHQDYKSLLQRLGLWESFGAWGWGADGHQAFLEAFEPSYNHPNQLESSAGDASVAAHYTMGMLEKVYEMYREDFERFGYSIDKWRRLVAQKNL</sequence>
<organism evidence="10 11">
    <name type="scientific">Ostreobium quekettii</name>
    <dbReference type="NCBI Taxonomy" id="121088"/>
    <lineage>
        <taxon>Eukaryota</taxon>
        <taxon>Viridiplantae</taxon>
        <taxon>Chlorophyta</taxon>
        <taxon>core chlorophytes</taxon>
        <taxon>Ulvophyceae</taxon>
        <taxon>TCBD clade</taxon>
        <taxon>Bryopsidales</taxon>
        <taxon>Ostreobineae</taxon>
        <taxon>Ostreobiaceae</taxon>
        <taxon>Ostreobium</taxon>
    </lineage>
</organism>
<evidence type="ECO:0000256" key="3">
    <source>
        <dbReference type="ARBA" id="ARBA00022679"/>
    </source>
</evidence>
<comment type="similarity">
    <text evidence="2">Belongs to the sulfotransferase 2 family.</text>
</comment>